<feature type="binding site" evidence="2">
    <location>
        <position position="57"/>
    </location>
    <ligand>
        <name>Fe cation</name>
        <dbReference type="ChEBI" id="CHEBI:24875"/>
    </ligand>
</feature>
<evidence type="ECO:0000256" key="1">
    <source>
        <dbReference type="ARBA" id="ARBA00008416"/>
    </source>
</evidence>
<dbReference type="eggNOG" id="COG1741">
    <property type="taxonomic scope" value="Bacteria"/>
</dbReference>
<dbReference type="Proteomes" id="UP000012040">
    <property type="component" value="Chromosome"/>
</dbReference>
<dbReference type="CDD" id="cd02909">
    <property type="entry name" value="cupin_pirin_N"/>
    <property type="match status" value="1"/>
</dbReference>
<dbReference type="PANTHER" id="PTHR13903:SF8">
    <property type="entry name" value="PIRIN"/>
    <property type="match status" value="1"/>
</dbReference>
<dbReference type="InterPro" id="IPR012093">
    <property type="entry name" value="Pirin"/>
</dbReference>
<dbReference type="SUPFAM" id="SSF51182">
    <property type="entry name" value="RmlC-like cupins"/>
    <property type="match status" value="1"/>
</dbReference>
<dbReference type="HOGENOM" id="CLU_045717_1_1_7"/>
<evidence type="ECO:0000256" key="2">
    <source>
        <dbReference type="PIRSR" id="PIRSR006232-1"/>
    </source>
</evidence>
<dbReference type="EMBL" id="CP003537">
    <property type="protein sequence ID" value="AGH94342.1"/>
    <property type="molecule type" value="Genomic_DNA"/>
</dbReference>
<reference evidence="6 7" key="1">
    <citation type="journal article" date="2013" name="ISME J.">
        <title>By their genes ye shall know them: genomic signatures of predatory bacteria.</title>
        <authorList>
            <person name="Pasternak Z."/>
            <person name="Pietrokovski S."/>
            <person name="Rotem O."/>
            <person name="Gophna U."/>
            <person name="Lurie-Weinberger M.N."/>
            <person name="Jurkevitch E."/>
        </authorList>
    </citation>
    <scope>NUCLEOTIDE SEQUENCE [LARGE SCALE GENOMIC DNA]</scope>
    <source>
        <strain evidence="6 7">JSS</strain>
    </source>
</reference>
<dbReference type="PATRIC" id="fig|1184267.3.peg.124"/>
<name>M4V4S7_9BACT</name>
<dbReference type="OrthoDB" id="5289935at2"/>
<comment type="cofactor">
    <cofactor evidence="2">
        <name>Fe cation</name>
        <dbReference type="ChEBI" id="CHEBI:24875"/>
    </cofactor>
    <text evidence="2">Binds 1 Fe cation per subunit.</text>
</comment>
<dbReference type="STRING" id="1184267.A11Q_122"/>
<proteinExistence type="inferred from homology"/>
<evidence type="ECO:0000259" key="4">
    <source>
        <dbReference type="Pfam" id="PF02678"/>
    </source>
</evidence>
<evidence type="ECO:0000313" key="7">
    <source>
        <dbReference type="Proteomes" id="UP000012040"/>
    </source>
</evidence>
<keyword evidence="2" id="KW-0408">Iron</keyword>
<dbReference type="PIRSF" id="PIRSF006232">
    <property type="entry name" value="Pirin"/>
    <property type="match status" value="1"/>
</dbReference>
<feature type="binding site" evidence="2">
    <location>
        <position position="101"/>
    </location>
    <ligand>
        <name>Fe cation</name>
        <dbReference type="ChEBI" id="CHEBI:24875"/>
    </ligand>
</feature>
<organism evidence="6 7">
    <name type="scientific">Pseudobdellovibrio exovorus JSS</name>
    <dbReference type="NCBI Taxonomy" id="1184267"/>
    <lineage>
        <taxon>Bacteria</taxon>
        <taxon>Pseudomonadati</taxon>
        <taxon>Bdellovibrionota</taxon>
        <taxon>Bdellovibrionia</taxon>
        <taxon>Bdellovibrionales</taxon>
        <taxon>Pseudobdellovibrionaceae</taxon>
        <taxon>Pseudobdellovibrio</taxon>
    </lineage>
</organism>
<dbReference type="InterPro" id="IPR011051">
    <property type="entry name" value="RmlC_Cupin_sf"/>
</dbReference>
<dbReference type="Pfam" id="PF05726">
    <property type="entry name" value="Pirin_C"/>
    <property type="match status" value="1"/>
</dbReference>
<dbReference type="InterPro" id="IPR008778">
    <property type="entry name" value="Pirin_C_dom"/>
</dbReference>
<dbReference type="KEGG" id="bex:A11Q_122"/>
<evidence type="ECO:0008006" key="8">
    <source>
        <dbReference type="Google" id="ProtNLM"/>
    </source>
</evidence>
<sequence>MSSDRLFIPSRETDLGDLSVRRVLPYAARRMVGPFIFFDHMGPAEFHDGQAMDVRPHPHINLATVTYLFEGSIQHRDSLGSDQIIEPGAINWMTAGKGIVHSERTPANERQHDTHLHGIQLWVAMPEELEECEPSFIHYPKTDLPEFETNGVRMKLLLGTALGKKSPVLVHSDMFYLEVPIMKGQSFPFPVEAREAAVYTVAGKVQVDDLEVPQYSMLTSVDLKDFTVTALEDSHIMILGGKHLGPRHIFWNFVSSSKERIEEAKLAWANGPQNGNPRFTPIVGDDHEFIPLPNPIQK</sequence>
<dbReference type="Pfam" id="PF02678">
    <property type="entry name" value="Pirin"/>
    <property type="match status" value="1"/>
</dbReference>
<dbReference type="PANTHER" id="PTHR13903">
    <property type="entry name" value="PIRIN-RELATED"/>
    <property type="match status" value="1"/>
</dbReference>
<evidence type="ECO:0000256" key="3">
    <source>
        <dbReference type="RuleBase" id="RU003457"/>
    </source>
</evidence>
<dbReference type="InterPro" id="IPR014710">
    <property type="entry name" value="RmlC-like_jellyroll"/>
</dbReference>
<evidence type="ECO:0000313" key="6">
    <source>
        <dbReference type="EMBL" id="AGH94342.1"/>
    </source>
</evidence>
<dbReference type="Gene3D" id="2.60.120.10">
    <property type="entry name" value="Jelly Rolls"/>
    <property type="match status" value="2"/>
</dbReference>
<dbReference type="RefSeq" id="WP_015468832.1">
    <property type="nucleotide sequence ID" value="NC_020813.1"/>
</dbReference>
<dbReference type="InterPro" id="IPR003829">
    <property type="entry name" value="Pirin_N_dom"/>
</dbReference>
<feature type="binding site" evidence="2">
    <location>
        <position position="59"/>
    </location>
    <ligand>
        <name>Fe cation</name>
        <dbReference type="ChEBI" id="CHEBI:24875"/>
    </ligand>
</feature>
<feature type="binding site" evidence="2">
    <location>
        <position position="103"/>
    </location>
    <ligand>
        <name>Fe cation</name>
        <dbReference type="ChEBI" id="CHEBI:24875"/>
    </ligand>
</feature>
<feature type="domain" description="Pirin N-terminal" evidence="4">
    <location>
        <begin position="19"/>
        <end position="123"/>
    </location>
</feature>
<dbReference type="AlphaFoldDB" id="M4V4S7"/>
<comment type="similarity">
    <text evidence="1 3">Belongs to the pirin family.</text>
</comment>
<gene>
    <name evidence="6" type="ORF">A11Q_122</name>
</gene>
<accession>M4V4S7</accession>
<feature type="domain" description="Pirin C-terminal" evidence="5">
    <location>
        <begin position="176"/>
        <end position="271"/>
    </location>
</feature>
<evidence type="ECO:0000259" key="5">
    <source>
        <dbReference type="Pfam" id="PF05726"/>
    </source>
</evidence>
<keyword evidence="2" id="KW-0479">Metal-binding</keyword>
<dbReference type="GO" id="GO:0046872">
    <property type="term" value="F:metal ion binding"/>
    <property type="evidence" value="ECO:0007669"/>
    <property type="project" value="UniProtKB-KW"/>
</dbReference>
<keyword evidence="7" id="KW-1185">Reference proteome</keyword>
<protein>
    <recommendedName>
        <fullName evidence="8">Pirin-related protein</fullName>
    </recommendedName>
</protein>